<organism evidence="3">
    <name type="scientific">Streptomyces sp. R35</name>
    <dbReference type="NCBI Taxonomy" id="3238630"/>
    <lineage>
        <taxon>Bacteria</taxon>
        <taxon>Bacillati</taxon>
        <taxon>Actinomycetota</taxon>
        <taxon>Actinomycetes</taxon>
        <taxon>Kitasatosporales</taxon>
        <taxon>Streptomycetaceae</taxon>
        <taxon>Streptomyces</taxon>
    </lineage>
</organism>
<dbReference type="Pfam" id="PF13641">
    <property type="entry name" value="Glyco_tranf_2_3"/>
    <property type="match status" value="1"/>
</dbReference>
<feature type="transmembrane region" description="Helical" evidence="2">
    <location>
        <begin position="325"/>
        <end position="346"/>
    </location>
</feature>
<dbReference type="GO" id="GO:0016757">
    <property type="term" value="F:glycosyltransferase activity"/>
    <property type="evidence" value="ECO:0007669"/>
    <property type="project" value="UniProtKB-KW"/>
</dbReference>
<dbReference type="AlphaFoldDB" id="A0AB39SB17"/>
<gene>
    <name evidence="3" type="ORF">AB5J50_19645</name>
</gene>
<feature type="region of interest" description="Disordered" evidence="1">
    <location>
        <begin position="1"/>
        <end position="28"/>
    </location>
</feature>
<keyword evidence="2" id="KW-1133">Transmembrane helix</keyword>
<protein>
    <submittedName>
        <fullName evidence="3">Glycosyltransferase family 2 protein</fullName>
        <ecNumber evidence="3">2.4.-.-</ecNumber>
    </submittedName>
</protein>
<sequence length="395" mass="44523">MSSTVARHSRHSDSSKAERRSSGNHRRHRIAAAEDAICDTVVIVPARNEESGVLMALDSLAGQTHPPDLILVVVNNSTDRTEEYAREFAARPGVPVTQVLNLPVNPHKKAGALNFGIRWLVESAAGGLAGAARYLLVMDADTSMHHQFLARARRVAESDPLIGGVSATCLGRTDLWNSPWQRYLTGMQIIEYGRYAHSRYRSSVHSMSGAGSFYRTEALQSLLNWRGEVFWEDDANLVEDYETTLALKESGWKVTANQLCIAYTDLMPTLRELVQQRERWGRGTVDTLRQRGWTRFTWFSILTILMGFVGFAYTAGWGLVSMGIIARRGLLFDPVWFSLMAFWSIYAGFRVRHLGWKAILVESVLIPELVFAMVRNYWLLSSVVKSYFTRVSAWK</sequence>
<dbReference type="PANTHER" id="PTHR43630">
    <property type="entry name" value="POLY-BETA-1,6-N-ACETYL-D-GLUCOSAMINE SYNTHASE"/>
    <property type="match status" value="1"/>
</dbReference>
<dbReference type="SUPFAM" id="SSF53448">
    <property type="entry name" value="Nucleotide-diphospho-sugar transferases"/>
    <property type="match status" value="1"/>
</dbReference>
<feature type="transmembrane region" description="Helical" evidence="2">
    <location>
        <begin position="296"/>
        <end position="319"/>
    </location>
</feature>
<evidence type="ECO:0000256" key="1">
    <source>
        <dbReference type="SAM" id="MobiDB-lite"/>
    </source>
</evidence>
<keyword evidence="3" id="KW-0328">Glycosyltransferase</keyword>
<proteinExistence type="predicted"/>
<keyword evidence="3" id="KW-0808">Transferase</keyword>
<dbReference type="RefSeq" id="WP_369259774.1">
    <property type="nucleotide sequence ID" value="NZ_CP163440.1"/>
</dbReference>
<evidence type="ECO:0000313" key="3">
    <source>
        <dbReference type="EMBL" id="XDQ62855.1"/>
    </source>
</evidence>
<evidence type="ECO:0000256" key="2">
    <source>
        <dbReference type="SAM" id="Phobius"/>
    </source>
</evidence>
<dbReference type="CDD" id="cd06423">
    <property type="entry name" value="CESA_like"/>
    <property type="match status" value="1"/>
</dbReference>
<reference evidence="3" key="1">
    <citation type="submission" date="2024-07" db="EMBL/GenBank/DDBJ databases">
        <authorList>
            <person name="Yu S.T."/>
        </authorList>
    </citation>
    <scope>NUCLEOTIDE SEQUENCE</scope>
    <source>
        <strain evidence="3">R35</strain>
    </source>
</reference>
<keyword evidence="2" id="KW-0472">Membrane</keyword>
<keyword evidence="2" id="KW-0812">Transmembrane</keyword>
<dbReference type="EMBL" id="CP163440">
    <property type="protein sequence ID" value="XDQ62855.1"/>
    <property type="molecule type" value="Genomic_DNA"/>
</dbReference>
<dbReference type="EC" id="2.4.-.-" evidence="3"/>
<feature type="compositionally biased region" description="Basic and acidic residues" evidence="1">
    <location>
        <begin position="11"/>
        <end position="21"/>
    </location>
</feature>
<accession>A0AB39SB17</accession>
<dbReference type="PANTHER" id="PTHR43630:SF2">
    <property type="entry name" value="GLYCOSYLTRANSFERASE"/>
    <property type="match status" value="1"/>
</dbReference>
<dbReference type="Gene3D" id="3.90.550.10">
    <property type="entry name" value="Spore Coat Polysaccharide Biosynthesis Protein SpsA, Chain A"/>
    <property type="match status" value="1"/>
</dbReference>
<name>A0AB39SB17_9ACTN</name>
<dbReference type="InterPro" id="IPR029044">
    <property type="entry name" value="Nucleotide-diphossugar_trans"/>
</dbReference>